<dbReference type="Proteomes" id="UP001500074">
    <property type="component" value="Unassembled WGS sequence"/>
</dbReference>
<keyword evidence="3" id="KW-1185">Reference proteome</keyword>
<proteinExistence type="predicted"/>
<dbReference type="RefSeq" id="WP_345471704.1">
    <property type="nucleotide sequence ID" value="NZ_BAABKI010000012.1"/>
</dbReference>
<comment type="caution">
    <text evidence="2">The sequence shown here is derived from an EMBL/GenBank/DDBJ whole genome shotgun (WGS) entry which is preliminary data.</text>
</comment>
<organism evidence="2 3">
    <name type="scientific">Modicisalibacter zincidurans</name>
    <dbReference type="NCBI Taxonomy" id="1178777"/>
    <lineage>
        <taxon>Bacteria</taxon>
        <taxon>Pseudomonadati</taxon>
        <taxon>Pseudomonadota</taxon>
        <taxon>Gammaproteobacteria</taxon>
        <taxon>Oceanospirillales</taxon>
        <taxon>Halomonadaceae</taxon>
        <taxon>Modicisalibacter</taxon>
    </lineage>
</organism>
<sequence length="767" mass="78139">MATQANLDLAQQLYVAYYGRPADSKGLTYWADQIEANGVESVVNAFGTSEEFDARFGDLTNEQLVNNLYNQMFGRNAELEGLNYYSEQLASGESTLAEIALDIANGAQNEDATALNNKVAVANEFTTNIDTTEEVLAYQGTGAAQAARDFLSTVDETTDPAAVNVEAELAELVNNNDQNPGQTFTLTTGVDNLTGTEGDDTFLAAEVDVFNNFDSIDGGAGRDTLRIDASSANAINGDISNIEVLSVEGDTSATYDVSTLDGLEQINFVGTTSAPSVTGLTANQTVSFTDSEDANATGGLVFTNLTVASGSTVNVALQDSMVNFNITAASNAVDTLNATTKGTSTLSLTGGTAPALAANLATFAVAASGELTLAGGSIGSDVDGEVTFNASESTGNITVTDAVLDNVTNVMGGAGNDDFGALNAATSVEAGAGDDTIDLSNNSAESITVNAGAGDDRILVGGLATVSGSIDGGEGNDTVVLSDSSFSTQGYDQFSVLQNVESLEFTAADATVDAAQLSGYSQFTFTASAANVTVSNLSAQQSVIVEGDNAGTAQTLNLTENVASTVNVASQYDATVDANTASTVTLTVADADSAVTADTLNLSGNGNFSFDNSAGETFASVDASAMTGELTYTNVMAVEESITLGADNGVDTLNVAGGSTYGSMDVITNFDSTIDGDADITADMLTGITGAYASVDASEATSLNDAFATAAADGAASTGVFFQFEDNTYAFSDTSGNSQYDDADFAIQIVGTHDLSANNDAYTAPAV</sequence>
<accession>A0ABP9RA48</accession>
<reference evidence="3" key="1">
    <citation type="journal article" date="2019" name="Int. J. Syst. Evol. Microbiol.">
        <title>The Global Catalogue of Microorganisms (GCM) 10K type strain sequencing project: providing services to taxonomists for standard genome sequencing and annotation.</title>
        <authorList>
            <consortium name="The Broad Institute Genomics Platform"/>
            <consortium name="The Broad Institute Genome Sequencing Center for Infectious Disease"/>
            <person name="Wu L."/>
            <person name="Ma J."/>
        </authorList>
    </citation>
    <scope>NUCLEOTIDE SEQUENCE [LARGE SCALE GENOMIC DNA]</scope>
    <source>
        <strain evidence="3">JCM 18472</strain>
    </source>
</reference>
<feature type="domain" description="DUF4214" evidence="1">
    <location>
        <begin position="45"/>
        <end position="108"/>
    </location>
</feature>
<protein>
    <recommendedName>
        <fullName evidence="1">DUF4214 domain-containing protein</fullName>
    </recommendedName>
</protein>
<evidence type="ECO:0000259" key="1">
    <source>
        <dbReference type="Pfam" id="PF13946"/>
    </source>
</evidence>
<gene>
    <name evidence="2" type="ORF">GCM10023342_10650</name>
</gene>
<dbReference type="InterPro" id="IPR025282">
    <property type="entry name" value="DUF4214"/>
</dbReference>
<evidence type="ECO:0000313" key="3">
    <source>
        <dbReference type="Proteomes" id="UP001500074"/>
    </source>
</evidence>
<dbReference type="EMBL" id="BAABKI010000012">
    <property type="protein sequence ID" value="GAA5172968.1"/>
    <property type="molecule type" value="Genomic_DNA"/>
</dbReference>
<dbReference type="Gene3D" id="2.150.10.10">
    <property type="entry name" value="Serralysin-like metalloprotease, C-terminal"/>
    <property type="match status" value="1"/>
</dbReference>
<evidence type="ECO:0000313" key="2">
    <source>
        <dbReference type="EMBL" id="GAA5172968.1"/>
    </source>
</evidence>
<dbReference type="PRINTS" id="PR00313">
    <property type="entry name" value="CABNDNGRPT"/>
</dbReference>
<dbReference type="Pfam" id="PF13946">
    <property type="entry name" value="DUF4214"/>
    <property type="match status" value="1"/>
</dbReference>
<name>A0ABP9RA48_9GAMM</name>
<dbReference type="InterPro" id="IPR011049">
    <property type="entry name" value="Serralysin-like_metalloprot_C"/>
</dbReference>